<organism evidence="3 4">
    <name type="scientific">Vespula maculifrons</name>
    <name type="common">Eastern yellow jacket</name>
    <name type="synonym">Wasp</name>
    <dbReference type="NCBI Taxonomy" id="7453"/>
    <lineage>
        <taxon>Eukaryota</taxon>
        <taxon>Metazoa</taxon>
        <taxon>Ecdysozoa</taxon>
        <taxon>Arthropoda</taxon>
        <taxon>Hexapoda</taxon>
        <taxon>Insecta</taxon>
        <taxon>Pterygota</taxon>
        <taxon>Neoptera</taxon>
        <taxon>Endopterygota</taxon>
        <taxon>Hymenoptera</taxon>
        <taxon>Apocrita</taxon>
        <taxon>Aculeata</taxon>
        <taxon>Vespoidea</taxon>
        <taxon>Vespidae</taxon>
        <taxon>Vespinae</taxon>
        <taxon>Vespula</taxon>
    </lineage>
</organism>
<evidence type="ECO:0000313" key="4">
    <source>
        <dbReference type="Proteomes" id="UP001607303"/>
    </source>
</evidence>
<evidence type="ECO:0000313" key="3">
    <source>
        <dbReference type="EMBL" id="KAL2747487.1"/>
    </source>
</evidence>
<evidence type="ECO:0008006" key="5">
    <source>
        <dbReference type="Google" id="ProtNLM"/>
    </source>
</evidence>
<dbReference type="Proteomes" id="UP001607303">
    <property type="component" value="Unassembled WGS sequence"/>
</dbReference>
<keyword evidence="4" id="KW-1185">Reference proteome</keyword>
<evidence type="ECO:0000256" key="2">
    <source>
        <dbReference type="SAM" id="SignalP"/>
    </source>
</evidence>
<reference evidence="3 4" key="1">
    <citation type="journal article" date="2024" name="Ann. Entomol. Soc. Am.">
        <title>Genomic analyses of the southern and eastern yellowjacket wasps (Hymenoptera: Vespidae) reveal evolutionary signatures of social life.</title>
        <authorList>
            <person name="Catto M.A."/>
            <person name="Caine P.B."/>
            <person name="Orr S.E."/>
            <person name="Hunt B.G."/>
            <person name="Goodisman M.A.D."/>
        </authorList>
    </citation>
    <scope>NUCLEOTIDE SEQUENCE [LARGE SCALE GENOMIC DNA]</scope>
    <source>
        <strain evidence="3">232</strain>
        <tissue evidence="3">Head and thorax</tissue>
    </source>
</reference>
<proteinExistence type="predicted"/>
<dbReference type="AlphaFoldDB" id="A0ABD2CQX1"/>
<protein>
    <recommendedName>
        <fullName evidence="5">Secreted protein</fullName>
    </recommendedName>
</protein>
<keyword evidence="2" id="KW-0732">Signal</keyword>
<feature type="compositionally biased region" description="Polar residues" evidence="1">
    <location>
        <begin position="96"/>
        <end position="113"/>
    </location>
</feature>
<dbReference type="EMBL" id="JAYRBN010000035">
    <property type="protein sequence ID" value="KAL2747487.1"/>
    <property type="molecule type" value="Genomic_DNA"/>
</dbReference>
<comment type="caution">
    <text evidence="3">The sequence shown here is derived from an EMBL/GenBank/DDBJ whole genome shotgun (WGS) entry which is preliminary data.</text>
</comment>
<sequence length="151" mass="17026">MLPFFVDFSSHLRVLVLLLVLLRLLRLSLQHTCSEALASFVLVEWTMFRDEQAPPFIIILYSLTVDELDGELRDNEARDRRINNGNLSSVTRYPSLAWQPSASGPSKQANGFSSRYVEAQASRQASSSQASKQARNPSNHRGTTGYPRLSW</sequence>
<feature type="compositionally biased region" description="Low complexity" evidence="1">
    <location>
        <begin position="119"/>
        <end position="135"/>
    </location>
</feature>
<gene>
    <name evidence="3" type="ORF">V1477_004179</name>
</gene>
<feature type="chain" id="PRO_5044835544" description="Secreted protein" evidence="2">
    <location>
        <begin position="31"/>
        <end position="151"/>
    </location>
</feature>
<feature type="region of interest" description="Disordered" evidence="1">
    <location>
        <begin position="96"/>
        <end position="151"/>
    </location>
</feature>
<evidence type="ECO:0000256" key="1">
    <source>
        <dbReference type="SAM" id="MobiDB-lite"/>
    </source>
</evidence>
<accession>A0ABD2CQX1</accession>
<feature type="signal peptide" evidence="2">
    <location>
        <begin position="1"/>
        <end position="30"/>
    </location>
</feature>
<name>A0ABD2CQX1_VESMC</name>